<organism evidence="7 8">
    <name type="scientific">Rubrivirga litoralis</name>
    <dbReference type="NCBI Taxonomy" id="3075598"/>
    <lineage>
        <taxon>Bacteria</taxon>
        <taxon>Pseudomonadati</taxon>
        <taxon>Rhodothermota</taxon>
        <taxon>Rhodothermia</taxon>
        <taxon>Rhodothermales</taxon>
        <taxon>Rubricoccaceae</taxon>
        <taxon>Rubrivirga</taxon>
    </lineage>
</organism>
<accession>A0ABU3BQW3</accession>
<evidence type="ECO:0000256" key="6">
    <source>
        <dbReference type="NCBIfam" id="TIGR00152"/>
    </source>
</evidence>
<keyword evidence="5 7" id="KW-0418">Kinase</keyword>
<dbReference type="PANTHER" id="PTHR10695:SF46">
    <property type="entry name" value="BIFUNCTIONAL COENZYME A SYNTHASE-RELATED"/>
    <property type="match status" value="1"/>
</dbReference>
<comment type="caution">
    <text evidence="7">The sequence shown here is derived from an EMBL/GenBank/DDBJ whole genome shotgun (WGS) entry which is preliminary data.</text>
</comment>
<keyword evidence="5" id="KW-0963">Cytoplasm</keyword>
<dbReference type="PANTHER" id="PTHR10695">
    <property type="entry name" value="DEPHOSPHO-COA KINASE-RELATED"/>
    <property type="match status" value="1"/>
</dbReference>
<evidence type="ECO:0000256" key="5">
    <source>
        <dbReference type="HAMAP-Rule" id="MF_00376"/>
    </source>
</evidence>
<keyword evidence="5 7" id="KW-0808">Transferase</keyword>
<evidence type="ECO:0000256" key="3">
    <source>
        <dbReference type="ARBA" id="ARBA00022840"/>
    </source>
</evidence>
<comment type="catalytic activity">
    <reaction evidence="5">
        <text>3'-dephospho-CoA + ATP = ADP + CoA + H(+)</text>
        <dbReference type="Rhea" id="RHEA:18245"/>
        <dbReference type="ChEBI" id="CHEBI:15378"/>
        <dbReference type="ChEBI" id="CHEBI:30616"/>
        <dbReference type="ChEBI" id="CHEBI:57287"/>
        <dbReference type="ChEBI" id="CHEBI:57328"/>
        <dbReference type="ChEBI" id="CHEBI:456216"/>
        <dbReference type="EC" id="2.7.1.24"/>
    </reaction>
</comment>
<dbReference type="Proteomes" id="UP001267426">
    <property type="component" value="Unassembled WGS sequence"/>
</dbReference>
<name>A0ABU3BQW3_9BACT</name>
<dbReference type="InterPro" id="IPR027417">
    <property type="entry name" value="P-loop_NTPase"/>
</dbReference>
<comment type="subcellular location">
    <subcellularLocation>
        <location evidence="5">Cytoplasm</location>
    </subcellularLocation>
</comment>
<dbReference type="CDD" id="cd02022">
    <property type="entry name" value="DPCK"/>
    <property type="match status" value="1"/>
</dbReference>
<comment type="function">
    <text evidence="5">Catalyzes the phosphorylation of the 3'-hydroxyl group of dephosphocoenzyme A to form coenzyme A.</text>
</comment>
<evidence type="ECO:0000256" key="1">
    <source>
        <dbReference type="ARBA" id="ARBA00009018"/>
    </source>
</evidence>
<comment type="pathway">
    <text evidence="5">Cofactor biosynthesis; coenzyme A biosynthesis; CoA from (R)-pantothenate: step 5/5.</text>
</comment>
<dbReference type="NCBIfam" id="TIGR00152">
    <property type="entry name" value="dephospho-CoA kinase"/>
    <property type="match status" value="1"/>
</dbReference>
<dbReference type="Gene3D" id="3.40.50.300">
    <property type="entry name" value="P-loop containing nucleotide triphosphate hydrolases"/>
    <property type="match status" value="1"/>
</dbReference>
<evidence type="ECO:0000256" key="2">
    <source>
        <dbReference type="ARBA" id="ARBA00022741"/>
    </source>
</evidence>
<keyword evidence="3 5" id="KW-0067">ATP-binding</keyword>
<dbReference type="EMBL" id="JAVRHT010000015">
    <property type="protein sequence ID" value="MDT0631679.1"/>
    <property type="molecule type" value="Genomic_DNA"/>
</dbReference>
<dbReference type="GO" id="GO:0004140">
    <property type="term" value="F:dephospho-CoA kinase activity"/>
    <property type="evidence" value="ECO:0007669"/>
    <property type="project" value="UniProtKB-EC"/>
</dbReference>
<evidence type="ECO:0000256" key="4">
    <source>
        <dbReference type="ARBA" id="ARBA00022993"/>
    </source>
</evidence>
<keyword evidence="8" id="KW-1185">Reference proteome</keyword>
<comment type="similarity">
    <text evidence="1 5">Belongs to the CoaE family.</text>
</comment>
<dbReference type="HAMAP" id="MF_00376">
    <property type="entry name" value="Dephospho_CoA_kinase"/>
    <property type="match status" value="1"/>
</dbReference>
<dbReference type="InterPro" id="IPR001977">
    <property type="entry name" value="Depp_CoAkinase"/>
</dbReference>
<feature type="binding site" evidence="5">
    <location>
        <begin position="11"/>
        <end position="16"/>
    </location>
    <ligand>
        <name>ATP</name>
        <dbReference type="ChEBI" id="CHEBI:30616"/>
    </ligand>
</feature>
<gene>
    <name evidence="5 7" type="primary">coaE</name>
    <name evidence="7" type="ORF">RM540_07940</name>
</gene>
<protein>
    <recommendedName>
        <fullName evidence="5 6">Dephospho-CoA kinase</fullName>
        <ecNumber evidence="5 6">2.7.1.24</ecNumber>
    </recommendedName>
    <alternativeName>
        <fullName evidence="5">Dephosphocoenzyme A kinase</fullName>
    </alternativeName>
</protein>
<evidence type="ECO:0000313" key="7">
    <source>
        <dbReference type="EMBL" id="MDT0631679.1"/>
    </source>
</evidence>
<dbReference type="Pfam" id="PF01121">
    <property type="entry name" value="CoaE"/>
    <property type="match status" value="1"/>
</dbReference>
<keyword evidence="2 5" id="KW-0547">Nucleotide-binding</keyword>
<proteinExistence type="inferred from homology"/>
<dbReference type="RefSeq" id="WP_311663020.1">
    <property type="nucleotide sequence ID" value="NZ_JAVRHT010000015.1"/>
</dbReference>
<keyword evidence="4 5" id="KW-0173">Coenzyme A biosynthesis</keyword>
<evidence type="ECO:0000313" key="8">
    <source>
        <dbReference type="Proteomes" id="UP001267426"/>
    </source>
</evidence>
<sequence>MHSLGVTGGIGSGKSAFVARLAGHDGVRVVYADDLAKRLMGEDAAVRAALVARFGAETYDGAGRLDRAHLAARVFGDAGELAALNAIVHPAVRRALGEALEAARAEGVRLLVYEAALIFETGGDEILDAVVVVDAPVETRVARVQARDGATRDAVLARMRHQIDPAEARRRADLVVVNDGDLDALYAEADALARQYA</sequence>
<reference evidence="7 8" key="1">
    <citation type="submission" date="2023-09" db="EMBL/GenBank/DDBJ databases">
        <authorList>
            <person name="Rey-Velasco X."/>
        </authorList>
    </citation>
    <scope>NUCLEOTIDE SEQUENCE [LARGE SCALE GENOMIC DNA]</scope>
    <source>
        <strain evidence="7 8">F394</strain>
    </source>
</reference>
<dbReference type="SUPFAM" id="SSF52540">
    <property type="entry name" value="P-loop containing nucleoside triphosphate hydrolases"/>
    <property type="match status" value="1"/>
</dbReference>
<dbReference type="EC" id="2.7.1.24" evidence="5 6"/>
<dbReference type="PROSITE" id="PS51219">
    <property type="entry name" value="DPCK"/>
    <property type="match status" value="1"/>
</dbReference>